<gene>
    <name evidence="1" type="ORF">JIN81_12795</name>
</gene>
<reference evidence="1" key="1">
    <citation type="submission" date="2021-01" db="EMBL/GenBank/DDBJ databases">
        <title>Modified the classification status of verrucomicrobia.</title>
        <authorList>
            <person name="Feng X."/>
        </authorList>
    </citation>
    <scope>NUCLEOTIDE SEQUENCE</scope>
    <source>
        <strain evidence="1">KCTC 22201</strain>
    </source>
</reference>
<dbReference type="RefSeq" id="WP_200280202.1">
    <property type="nucleotide sequence ID" value="NZ_JAENII010000009.1"/>
</dbReference>
<proteinExistence type="predicted"/>
<organism evidence="1 2">
    <name type="scientific">Haloferula rosea</name>
    <dbReference type="NCBI Taxonomy" id="490093"/>
    <lineage>
        <taxon>Bacteria</taxon>
        <taxon>Pseudomonadati</taxon>
        <taxon>Verrucomicrobiota</taxon>
        <taxon>Verrucomicrobiia</taxon>
        <taxon>Verrucomicrobiales</taxon>
        <taxon>Verrucomicrobiaceae</taxon>
        <taxon>Haloferula</taxon>
    </lineage>
</organism>
<evidence type="ECO:0008006" key="3">
    <source>
        <dbReference type="Google" id="ProtNLM"/>
    </source>
</evidence>
<sequence length="225" mass="24562">MKPRVILEQATLPDGSVIVLHEHDGRHYLTVDGIQTAGPTTRVSESEMGALASAPFRPARQPKVWIAGLGTGSVLKGLRKTLLQKRATFIVAEPCAELPIWLRKHLPDTDFLDDDAVVIQQDAGPDGLLAFPNTLHAILVHADTAPVLQRSQLLFDNPRWLTAAYDALQTGGLVAIASASPLPGIEKKLERCGLTPMRHEIDAVPNAKRPKKHFLWLGQKGKYVS</sequence>
<protein>
    <recommendedName>
        <fullName evidence="3">Spermidine synthase</fullName>
    </recommendedName>
</protein>
<evidence type="ECO:0000313" key="2">
    <source>
        <dbReference type="Proteomes" id="UP000658278"/>
    </source>
</evidence>
<dbReference type="AlphaFoldDB" id="A0A934RBC4"/>
<accession>A0A934RBC4</accession>
<dbReference type="SUPFAM" id="SSF53335">
    <property type="entry name" value="S-adenosyl-L-methionine-dependent methyltransferases"/>
    <property type="match status" value="1"/>
</dbReference>
<evidence type="ECO:0000313" key="1">
    <source>
        <dbReference type="EMBL" id="MBK1827902.1"/>
    </source>
</evidence>
<comment type="caution">
    <text evidence="1">The sequence shown here is derived from an EMBL/GenBank/DDBJ whole genome shotgun (WGS) entry which is preliminary data.</text>
</comment>
<keyword evidence="2" id="KW-1185">Reference proteome</keyword>
<dbReference type="InterPro" id="IPR029063">
    <property type="entry name" value="SAM-dependent_MTases_sf"/>
</dbReference>
<dbReference type="Proteomes" id="UP000658278">
    <property type="component" value="Unassembled WGS sequence"/>
</dbReference>
<name>A0A934RBC4_9BACT</name>
<dbReference type="EMBL" id="JAENII010000009">
    <property type="protein sequence ID" value="MBK1827902.1"/>
    <property type="molecule type" value="Genomic_DNA"/>
</dbReference>